<sequence length="82" mass="8861">MRSAGVRHPSIRALVPAHVKLPVSAGCGLLEGRADMVWDRTACAFEVVDAIGQRALTIPFSDTVTDLENWDETAAPQNRSSK</sequence>
<evidence type="ECO:0000313" key="2">
    <source>
        <dbReference type="Proteomes" id="UP001157440"/>
    </source>
</evidence>
<name>A0AA37T8S0_9HYPH</name>
<gene>
    <name evidence="1" type="ORF">GCM10007890_10170</name>
</gene>
<protein>
    <submittedName>
        <fullName evidence="1">Uncharacterized protein</fullName>
    </submittedName>
</protein>
<dbReference type="EMBL" id="BSPL01000009">
    <property type="protein sequence ID" value="GLS69005.1"/>
    <property type="molecule type" value="Genomic_DNA"/>
</dbReference>
<organism evidence="1 2">
    <name type="scientific">Methylobacterium tardum</name>
    <dbReference type="NCBI Taxonomy" id="374432"/>
    <lineage>
        <taxon>Bacteria</taxon>
        <taxon>Pseudomonadati</taxon>
        <taxon>Pseudomonadota</taxon>
        <taxon>Alphaproteobacteria</taxon>
        <taxon>Hyphomicrobiales</taxon>
        <taxon>Methylobacteriaceae</taxon>
        <taxon>Methylobacterium</taxon>
    </lineage>
</organism>
<accession>A0AA37T8S0</accession>
<comment type="caution">
    <text evidence="1">The sequence shown here is derived from an EMBL/GenBank/DDBJ whole genome shotgun (WGS) entry which is preliminary data.</text>
</comment>
<reference evidence="2" key="1">
    <citation type="journal article" date="2019" name="Int. J. Syst. Evol. Microbiol.">
        <title>The Global Catalogue of Microorganisms (GCM) 10K type strain sequencing project: providing services to taxonomists for standard genome sequencing and annotation.</title>
        <authorList>
            <consortium name="The Broad Institute Genomics Platform"/>
            <consortium name="The Broad Institute Genome Sequencing Center for Infectious Disease"/>
            <person name="Wu L."/>
            <person name="Ma J."/>
        </authorList>
    </citation>
    <scope>NUCLEOTIDE SEQUENCE [LARGE SCALE GENOMIC DNA]</scope>
    <source>
        <strain evidence="2">NBRC 103632</strain>
    </source>
</reference>
<proteinExistence type="predicted"/>
<evidence type="ECO:0000313" key="1">
    <source>
        <dbReference type="EMBL" id="GLS69005.1"/>
    </source>
</evidence>
<keyword evidence="2" id="KW-1185">Reference proteome</keyword>
<dbReference type="Proteomes" id="UP001157440">
    <property type="component" value="Unassembled WGS sequence"/>
</dbReference>
<dbReference type="AlphaFoldDB" id="A0AA37T8S0"/>